<name>A0A238Z0S1_9BACT</name>
<reference evidence="2 3" key="1">
    <citation type="submission" date="2017-06" db="EMBL/GenBank/DDBJ databases">
        <authorList>
            <person name="Kim H.J."/>
            <person name="Triplett B.A."/>
        </authorList>
    </citation>
    <scope>NUCLEOTIDE SEQUENCE [LARGE SCALE GENOMIC DNA]</scope>
    <source>
        <strain evidence="2 3">DSM 13116</strain>
    </source>
</reference>
<dbReference type="OrthoDB" id="5416239at2"/>
<proteinExistence type="predicted"/>
<sequence length="389" mass="42947">MSCRSFFRGCGLPVVSLLFALLLPSLALAALPQPVEQNMGALLDLSQKKGGAINPNDYNALLDYVMQLTGDARDIVPGRRCDGNGTVLRVTMKTGLSRLMHYCYNPAIPNYLLFPSVLRLGGWYAGSDILTKEPRPWTHVGKNEAPLALWGQEYEVNAPDSFGGGYYRYDLNRLLILTKHNGKNVLISISKQKNKSSVGKKAVILDEGEWSYFYSGINGLNKGLIGWADTYMYDSASVQVFVEDSPGQTTFTLFKWLRAGWSGLNVVQKSHINDGATRYANAFKRIVESDRLPAPEELAANVRALSTMSDAELDHKISAYAVAIENISRTTPAMKKSEFQKVVENGRYASILNREERVGAILVEYLKSRLGKRPLVDFPAAPVAASRKG</sequence>
<keyword evidence="3" id="KW-1185">Reference proteome</keyword>
<evidence type="ECO:0000313" key="2">
    <source>
        <dbReference type="EMBL" id="SNR76483.1"/>
    </source>
</evidence>
<dbReference type="EMBL" id="FZOC01000002">
    <property type="protein sequence ID" value="SNR76483.1"/>
    <property type="molecule type" value="Genomic_DNA"/>
</dbReference>
<keyword evidence="1" id="KW-0732">Signal</keyword>
<dbReference type="RefSeq" id="WP_089272580.1">
    <property type="nucleotide sequence ID" value="NZ_FZOC01000002.1"/>
</dbReference>
<organism evidence="2 3">
    <name type="scientific">Humidesulfovibrio mexicanus</name>
    <dbReference type="NCBI Taxonomy" id="147047"/>
    <lineage>
        <taxon>Bacteria</taxon>
        <taxon>Pseudomonadati</taxon>
        <taxon>Thermodesulfobacteriota</taxon>
        <taxon>Desulfovibrionia</taxon>
        <taxon>Desulfovibrionales</taxon>
        <taxon>Desulfovibrionaceae</taxon>
        <taxon>Humidesulfovibrio</taxon>
    </lineage>
</organism>
<dbReference type="AlphaFoldDB" id="A0A238Z0S1"/>
<evidence type="ECO:0000256" key="1">
    <source>
        <dbReference type="SAM" id="SignalP"/>
    </source>
</evidence>
<accession>A0A238Z0S1</accession>
<gene>
    <name evidence="2" type="ORF">SAMN04488503_1119</name>
</gene>
<feature type="chain" id="PRO_5012963851" evidence="1">
    <location>
        <begin position="30"/>
        <end position="389"/>
    </location>
</feature>
<dbReference type="Proteomes" id="UP000198324">
    <property type="component" value="Unassembled WGS sequence"/>
</dbReference>
<protein>
    <submittedName>
        <fullName evidence="2">Uncharacterized protein</fullName>
    </submittedName>
</protein>
<feature type="signal peptide" evidence="1">
    <location>
        <begin position="1"/>
        <end position="29"/>
    </location>
</feature>
<evidence type="ECO:0000313" key="3">
    <source>
        <dbReference type="Proteomes" id="UP000198324"/>
    </source>
</evidence>